<dbReference type="PANTHER" id="PTHR43372:SF4">
    <property type="entry name" value="FATTY-ACID AMIDE HYDROLASE 2"/>
    <property type="match status" value="1"/>
</dbReference>
<reference evidence="2 3" key="1">
    <citation type="submission" date="2015-06" db="EMBL/GenBank/DDBJ databases">
        <title>Marinobacter subterrani, a genetically tractable neutrophilic iron-oxidizing strain isolated from the Soudan Iron Mine.</title>
        <authorList>
            <person name="Bonis B.M."/>
            <person name="Gralnick J.A."/>
        </authorList>
    </citation>
    <scope>NUCLEOTIDE SEQUENCE [LARGE SCALE GENOMIC DNA]</scope>
    <source>
        <strain evidence="2 3">JG233</strain>
    </source>
</reference>
<dbReference type="Gene3D" id="3.90.1300.10">
    <property type="entry name" value="Amidase signature (AS) domain"/>
    <property type="match status" value="1"/>
</dbReference>
<dbReference type="AlphaFoldDB" id="A0A0J7J9V3"/>
<feature type="domain" description="Amidase" evidence="1">
    <location>
        <begin position="38"/>
        <end position="480"/>
    </location>
</feature>
<dbReference type="InterPro" id="IPR052739">
    <property type="entry name" value="FAAH2"/>
</dbReference>
<dbReference type="EMBL" id="LFBU01000001">
    <property type="protein sequence ID" value="KMQ74977.1"/>
    <property type="molecule type" value="Genomic_DNA"/>
</dbReference>
<dbReference type="SUPFAM" id="SSF75304">
    <property type="entry name" value="Amidase signature (AS) enzymes"/>
    <property type="match status" value="1"/>
</dbReference>
<organism evidence="2 3">
    <name type="scientific">Marinobacter subterrani</name>
    <dbReference type="NCBI Taxonomy" id="1658765"/>
    <lineage>
        <taxon>Bacteria</taxon>
        <taxon>Pseudomonadati</taxon>
        <taxon>Pseudomonadota</taxon>
        <taxon>Gammaproteobacteria</taxon>
        <taxon>Pseudomonadales</taxon>
        <taxon>Marinobacteraceae</taxon>
        <taxon>Marinobacter</taxon>
    </lineage>
</organism>
<comment type="caution">
    <text evidence="2">The sequence shown here is derived from an EMBL/GenBank/DDBJ whole genome shotgun (WGS) entry which is preliminary data.</text>
</comment>
<dbReference type="EC" id="3.5.1.4" evidence="2"/>
<dbReference type="GO" id="GO:0012505">
    <property type="term" value="C:endomembrane system"/>
    <property type="evidence" value="ECO:0007669"/>
    <property type="project" value="TreeGrafter"/>
</dbReference>
<proteinExistence type="predicted"/>
<keyword evidence="3" id="KW-1185">Reference proteome</keyword>
<dbReference type="Pfam" id="PF01425">
    <property type="entry name" value="Amidase"/>
    <property type="match status" value="1"/>
</dbReference>
<evidence type="ECO:0000313" key="3">
    <source>
        <dbReference type="Proteomes" id="UP000036102"/>
    </source>
</evidence>
<dbReference type="STRING" id="1658765.Msub_11172"/>
<protein>
    <submittedName>
        <fullName evidence="2">Asp-tRNAAsn/Glu-tRNAGln amidotransferase A subunit</fullName>
        <ecNumber evidence="2">3.5.1.4</ecNumber>
    </submittedName>
</protein>
<accession>A0A0J7J9V3</accession>
<dbReference type="InterPro" id="IPR036928">
    <property type="entry name" value="AS_sf"/>
</dbReference>
<dbReference type="Proteomes" id="UP000036102">
    <property type="component" value="Unassembled WGS sequence"/>
</dbReference>
<keyword evidence="2" id="KW-0378">Hydrolase</keyword>
<keyword evidence="2" id="KW-0808">Transferase</keyword>
<dbReference type="PATRIC" id="fig|1658765.3.peg.1162"/>
<dbReference type="RefSeq" id="WP_048495132.1">
    <property type="nucleotide sequence ID" value="NZ_LFBU01000001.1"/>
</dbReference>
<sequence length="503" mass="54420">MDSPNRPLHSALRSPLHYQPAHELLDQLEAGTLTSETLVSSLLARIREHNPAINAIVTLDEQRALARAREADKQRAANAIKGPLHGLPLTLKDTWEVAGMACTAGAPALRNHRPDTHADVVQRLEDAGAIILGKTNVPIYATDLQSYNKLFGVTNNPHNPAHTPGGSSGGAAAALAAGMTPLEVGSDLAGSIRTPAHFCGVFGHKPTRALVSFRGHIPGPPGTQSRPDLVEGGPMARNARDLELLLRVIAGPRPADQRSWALNMAPSGLQGLDQARIGLWLEDPLCPVMEELSEGYRTLGKALADRGALVTEASHPLLSLEHILPPYFNLLGSLLSTSLKPAQRRQMKWIARLGPWLRFLGPTTAFIDEYGRGVNQPVHQWTVWSEMREKMRAEIESLFREVDVLLTPITPTTAIQHNHTYPVFKRRITVAGQPRAYMDQFCWIALATLLGLPATSVPIGRTAEGLPFSVQVIGAPGMDLTTIGFAQLLEDAGLAGFVKPEGF</sequence>
<evidence type="ECO:0000259" key="1">
    <source>
        <dbReference type="Pfam" id="PF01425"/>
    </source>
</evidence>
<dbReference type="GO" id="GO:0016740">
    <property type="term" value="F:transferase activity"/>
    <property type="evidence" value="ECO:0007669"/>
    <property type="project" value="UniProtKB-KW"/>
</dbReference>
<dbReference type="PANTHER" id="PTHR43372">
    <property type="entry name" value="FATTY-ACID AMIDE HYDROLASE"/>
    <property type="match status" value="1"/>
</dbReference>
<dbReference type="InterPro" id="IPR023631">
    <property type="entry name" value="Amidase_dom"/>
</dbReference>
<evidence type="ECO:0000313" key="2">
    <source>
        <dbReference type="EMBL" id="KMQ74977.1"/>
    </source>
</evidence>
<dbReference type="GO" id="GO:0004040">
    <property type="term" value="F:amidase activity"/>
    <property type="evidence" value="ECO:0007669"/>
    <property type="project" value="UniProtKB-EC"/>
</dbReference>
<gene>
    <name evidence="2" type="ORF">Msub_11172</name>
</gene>
<name>A0A0J7J9V3_9GAMM</name>
<dbReference type="OrthoDB" id="9811471at2"/>